<dbReference type="GO" id="GO:0006071">
    <property type="term" value="P:glycerol metabolic process"/>
    <property type="evidence" value="ECO:0007669"/>
    <property type="project" value="UniProtKB-KW"/>
</dbReference>
<name>A0ABC8VBV8_9POAL</name>
<keyword evidence="4" id="KW-0378">Hydrolase</keyword>
<accession>A0ABC8VBV8</accession>
<dbReference type="Gene3D" id="3.20.20.190">
    <property type="entry name" value="Phosphatidylinositol (PI) phosphodiesterase"/>
    <property type="match status" value="1"/>
</dbReference>
<organism evidence="7 8">
    <name type="scientific">Urochloa decumbens</name>
    <dbReference type="NCBI Taxonomy" id="240449"/>
    <lineage>
        <taxon>Eukaryota</taxon>
        <taxon>Viridiplantae</taxon>
        <taxon>Streptophyta</taxon>
        <taxon>Embryophyta</taxon>
        <taxon>Tracheophyta</taxon>
        <taxon>Spermatophyta</taxon>
        <taxon>Magnoliopsida</taxon>
        <taxon>Liliopsida</taxon>
        <taxon>Poales</taxon>
        <taxon>Poaceae</taxon>
        <taxon>PACMAD clade</taxon>
        <taxon>Panicoideae</taxon>
        <taxon>Panicodae</taxon>
        <taxon>Paniceae</taxon>
        <taxon>Melinidinae</taxon>
        <taxon>Urochloa</taxon>
    </lineage>
</organism>
<dbReference type="SUPFAM" id="SSF51695">
    <property type="entry name" value="PLC-like phosphodiesterases"/>
    <property type="match status" value="1"/>
</dbReference>
<comment type="catalytic activity">
    <reaction evidence="5">
        <text>a sn-glycero-3-phosphodiester + H2O = an alcohol + sn-glycerol 3-phosphate + H(+)</text>
        <dbReference type="Rhea" id="RHEA:12969"/>
        <dbReference type="ChEBI" id="CHEBI:15377"/>
        <dbReference type="ChEBI" id="CHEBI:15378"/>
        <dbReference type="ChEBI" id="CHEBI:30879"/>
        <dbReference type="ChEBI" id="CHEBI:57597"/>
        <dbReference type="ChEBI" id="CHEBI:83408"/>
        <dbReference type="EC" id="3.1.4.46"/>
    </reaction>
</comment>
<proteinExistence type="inferred from homology"/>
<dbReference type="PANTHER" id="PTHR22958:SF1">
    <property type="entry name" value="GLYCEROPHOSPHOCHOLINE PHOSPHODIESTERASE GPCPD1"/>
    <property type="match status" value="1"/>
</dbReference>
<evidence type="ECO:0000313" key="8">
    <source>
        <dbReference type="Proteomes" id="UP001497457"/>
    </source>
</evidence>
<dbReference type="InterPro" id="IPR017946">
    <property type="entry name" value="PLC-like_Pdiesterase_TIM-brl"/>
</dbReference>
<sequence length="462" mass="50472">MAPRNIPATPAAASISTTASLINDALPSPSPAADIATKKFIQSRFNALLSSLPPSPIHPGSPAGRSLLLLPIPPAGTTMALLKAARVADVPTLDLVAPGLVVETADAAASIAAAAAAAAGQQQQRRFSVIGHRGKGMNALASADRRLQEVRENTVRSFNDAARFPVDFVEFDVQVTKDGCPIIFHDDFIYTEEDGKISRKRVTDLQLEDFLHYGPQNEQGKIGKPLLRKMKDGRMLNWNVQSEDALCTLQEAFEKVNPRLGFNVELKFDDYIEYQDKELTRILQAILKVIFEYAKDRPILFSSFQPDAAQLMRKLQSKYPVYFLTNGGTEIYTDVRRNSLEEAIKLCLGSGLEGIVSEARGIFRHPAAIPKIKESNLSLLTYGTLNNVPEAVYMQHLMGVNGVIVDLVPEITEAVSELIALPEPGPEVENLSNNQAAKGAATPNFSQCEISFLLRLIPELVQ</sequence>
<dbReference type="EMBL" id="OZ075111">
    <property type="protein sequence ID" value="CAL4887675.1"/>
    <property type="molecule type" value="Genomic_DNA"/>
</dbReference>
<reference evidence="7" key="1">
    <citation type="submission" date="2024-10" db="EMBL/GenBank/DDBJ databases">
        <authorList>
            <person name="Ryan C."/>
        </authorList>
    </citation>
    <scope>NUCLEOTIDE SEQUENCE [LARGE SCALE GENOMIC DNA]</scope>
</reference>
<evidence type="ECO:0000256" key="3">
    <source>
        <dbReference type="ARBA" id="ARBA00022798"/>
    </source>
</evidence>
<dbReference type="Pfam" id="PF03009">
    <property type="entry name" value="GDPD"/>
    <property type="match status" value="1"/>
</dbReference>
<evidence type="ECO:0000313" key="7">
    <source>
        <dbReference type="EMBL" id="CAL4887675.1"/>
    </source>
</evidence>
<dbReference type="FunFam" id="3.20.20.190:FF:000034">
    <property type="entry name" value="Glycerophosphodiester phosphodiesterase GDPD2"/>
    <property type="match status" value="1"/>
</dbReference>
<evidence type="ECO:0000256" key="4">
    <source>
        <dbReference type="ARBA" id="ARBA00022801"/>
    </source>
</evidence>
<evidence type="ECO:0000256" key="2">
    <source>
        <dbReference type="ARBA" id="ARBA00012247"/>
    </source>
</evidence>
<feature type="domain" description="GP-PDE" evidence="6">
    <location>
        <begin position="127"/>
        <end position="415"/>
    </location>
</feature>
<evidence type="ECO:0000256" key="5">
    <source>
        <dbReference type="ARBA" id="ARBA00047512"/>
    </source>
</evidence>
<dbReference type="EC" id="3.1.4.46" evidence="2"/>
<gene>
    <name evidence="7" type="ORF">URODEC1_LOCUS1873</name>
</gene>
<dbReference type="InterPro" id="IPR030395">
    <property type="entry name" value="GP_PDE_dom"/>
</dbReference>
<keyword evidence="8" id="KW-1185">Reference proteome</keyword>
<dbReference type="PROSITE" id="PS51704">
    <property type="entry name" value="GP_PDE"/>
    <property type="match status" value="1"/>
</dbReference>
<dbReference type="AlphaFoldDB" id="A0ABC8VBV8"/>
<evidence type="ECO:0000259" key="6">
    <source>
        <dbReference type="PROSITE" id="PS51704"/>
    </source>
</evidence>
<evidence type="ECO:0000256" key="1">
    <source>
        <dbReference type="ARBA" id="ARBA00007277"/>
    </source>
</evidence>
<keyword evidence="3" id="KW-0319">Glycerol metabolism</keyword>
<dbReference type="GO" id="GO:0008889">
    <property type="term" value="F:glycerophosphodiester phosphodiesterase activity"/>
    <property type="evidence" value="ECO:0007669"/>
    <property type="project" value="UniProtKB-EC"/>
</dbReference>
<dbReference type="Proteomes" id="UP001497457">
    <property type="component" value="Chromosome 1b"/>
</dbReference>
<comment type="similarity">
    <text evidence="1">Belongs to the glycerophosphoryl diester phosphodiesterase family.</text>
</comment>
<dbReference type="PANTHER" id="PTHR22958">
    <property type="entry name" value="GLYCEROPHOSPHORYL DIESTER PHOSPHODIESTERASE"/>
    <property type="match status" value="1"/>
</dbReference>
<dbReference type="InterPro" id="IPR051578">
    <property type="entry name" value="GDPD"/>
</dbReference>
<protein>
    <recommendedName>
        <fullName evidence="2">glycerophosphodiester phosphodiesterase</fullName>
        <ecNumber evidence="2">3.1.4.46</ecNumber>
    </recommendedName>
</protein>